<protein>
    <submittedName>
        <fullName evidence="1">Uncharacterized protein</fullName>
    </submittedName>
</protein>
<organism evidence="1">
    <name type="scientific">Phage sp. ctSLR2</name>
    <dbReference type="NCBI Taxonomy" id="2825796"/>
    <lineage>
        <taxon>Viruses</taxon>
    </lineage>
</organism>
<dbReference type="EMBL" id="BK015640">
    <property type="protein sequence ID" value="DAE17447.1"/>
    <property type="molecule type" value="Genomic_DNA"/>
</dbReference>
<name>A0A8S5QDW2_9VIRU</name>
<proteinExistence type="predicted"/>
<evidence type="ECO:0000313" key="1">
    <source>
        <dbReference type="EMBL" id="DAE17447.1"/>
    </source>
</evidence>
<reference evidence="1" key="1">
    <citation type="journal article" date="2021" name="Proc. Natl. Acad. Sci. U.S.A.">
        <title>A Catalog of Tens of Thousands of Viruses from Human Metagenomes Reveals Hidden Associations with Chronic Diseases.</title>
        <authorList>
            <person name="Tisza M.J."/>
            <person name="Buck C.B."/>
        </authorList>
    </citation>
    <scope>NUCLEOTIDE SEQUENCE</scope>
    <source>
        <strain evidence="1">CtSLR2</strain>
    </source>
</reference>
<sequence>MIEKIQLSEVEKNLPSGAPANIRATDSNGNSISSSIKNVREVMGIYSLDKVFEPFEEYEIKSKEGGLILAQFASSEFAIGVAIIYGNQSGVVLNDASGVSFFKQNERIVSVYRKENNGYIYIKNNLNNRINIYVKFIPDK</sequence>
<accession>A0A8S5QDW2</accession>